<gene>
    <name evidence="2" type="ORF">SLS53_001433</name>
</gene>
<dbReference type="AlphaFoldDB" id="A0AAN9UTD2"/>
<sequence length="631" mass="73003">MFSQDLAHVARQDPTASQAFVHKPLSSARSFRVLELLPSRDFDSTVSCEIREESLDGHVKYEALSYVWGAPTPGFSVSVDNKTLAVTPNCLEALRHLRFKFRRRFVWIDAICIDQGRSIQSTKERNHQVALMGEVYSEAQAVLVWLGASDDTTARTFRRLKLIAKLQLAAAPQRPSKLSPLAQLLARWVGQPMLEPDERRYHPRYQAMILILRHDWWYRAWTFQEQALARRCMVHQGRQRIPMMELMRGIYQRNIHELAIRETYFAPAMAERYVYDLRKHHLKQPSRSGQDRAARRLLSYAFSMQSTLPVDRIYGLHSLLVSTCDLPLPLPDYSKAFEDVFEETVWAWILSRQDLSIIQTAARPTHFQNLPSWVPAYHLGHERLQISSESEWPQIFHPSPAFQRFSWDSSGRNDLHYYMGHAEVEYSPKTLRAKGRYIGKLAFTRGDNRPDIDHGQAKHLDWCRHVSDLVSRGSLGHDGALREMYDTIMFSYYPDLTWPDYKDGGLSAFRVWFDVMIGRTPWPAGLPEETPLMAAFGDNAAIGPSLEWWNLPLFRVRHYAFCVLENGMMAMANHWCEVGDEVFLLRGADCPFVLRREGASYRLVGPAYVHRLYQAQPWRFDGDDVQDITLV</sequence>
<dbReference type="Proteomes" id="UP001320245">
    <property type="component" value="Unassembled WGS sequence"/>
</dbReference>
<keyword evidence="3" id="KW-1185">Reference proteome</keyword>
<evidence type="ECO:0000313" key="2">
    <source>
        <dbReference type="EMBL" id="KAK7748178.1"/>
    </source>
</evidence>
<dbReference type="EMBL" id="JAJSPL020000003">
    <property type="protein sequence ID" value="KAK7748178.1"/>
    <property type="molecule type" value="Genomic_DNA"/>
</dbReference>
<evidence type="ECO:0000313" key="3">
    <source>
        <dbReference type="Proteomes" id="UP001320245"/>
    </source>
</evidence>
<feature type="domain" description="Heterokaryon incompatibility" evidence="1">
    <location>
        <begin position="61"/>
        <end position="225"/>
    </location>
</feature>
<accession>A0AAN9UTD2</accession>
<dbReference type="PANTHER" id="PTHR24148">
    <property type="entry name" value="ANKYRIN REPEAT DOMAIN-CONTAINING PROTEIN 39 HOMOLOG-RELATED"/>
    <property type="match status" value="1"/>
</dbReference>
<evidence type="ECO:0000259" key="1">
    <source>
        <dbReference type="Pfam" id="PF06985"/>
    </source>
</evidence>
<comment type="caution">
    <text evidence="2">The sequence shown here is derived from an EMBL/GenBank/DDBJ whole genome shotgun (WGS) entry which is preliminary data.</text>
</comment>
<protein>
    <recommendedName>
        <fullName evidence="1">Heterokaryon incompatibility domain-containing protein</fullName>
    </recommendedName>
</protein>
<dbReference type="Pfam" id="PF06985">
    <property type="entry name" value="HET"/>
    <property type="match status" value="1"/>
</dbReference>
<proteinExistence type="predicted"/>
<reference evidence="2 3" key="1">
    <citation type="journal article" date="2023" name="PLoS ONE">
        <title>Cytospora paraplurivora sp. nov. isolated from orchards with fruit tree decline syndrome in Ontario, Canada.</title>
        <authorList>
            <person name="Ilyukhin E."/>
            <person name="Nguyen H.D.T."/>
            <person name="Castle A.J."/>
            <person name="Ellouze W."/>
        </authorList>
    </citation>
    <scope>NUCLEOTIDE SEQUENCE [LARGE SCALE GENOMIC DNA]</scope>
    <source>
        <strain evidence="2 3">FDS-564</strain>
    </source>
</reference>
<organism evidence="2 3">
    <name type="scientific">Cytospora paraplurivora</name>
    <dbReference type="NCBI Taxonomy" id="2898453"/>
    <lineage>
        <taxon>Eukaryota</taxon>
        <taxon>Fungi</taxon>
        <taxon>Dikarya</taxon>
        <taxon>Ascomycota</taxon>
        <taxon>Pezizomycotina</taxon>
        <taxon>Sordariomycetes</taxon>
        <taxon>Sordariomycetidae</taxon>
        <taxon>Diaporthales</taxon>
        <taxon>Cytosporaceae</taxon>
        <taxon>Cytospora</taxon>
    </lineage>
</organism>
<dbReference type="PANTHER" id="PTHR24148:SF73">
    <property type="entry name" value="HET DOMAIN PROTEIN (AFU_ORTHOLOGUE AFUA_8G01020)"/>
    <property type="match status" value="1"/>
</dbReference>
<dbReference type="InterPro" id="IPR010730">
    <property type="entry name" value="HET"/>
</dbReference>
<dbReference type="InterPro" id="IPR052895">
    <property type="entry name" value="HetReg/Transcr_Mod"/>
</dbReference>
<name>A0AAN9UTD2_9PEZI</name>